<reference evidence="6" key="1">
    <citation type="submission" date="2022-02" db="EMBL/GenBank/DDBJ databases">
        <authorList>
            <person name="Giguere J D."/>
        </authorList>
    </citation>
    <scope>NUCLEOTIDE SEQUENCE</scope>
    <source>
        <strain evidence="6">CCAP 1055/1</strain>
    </source>
</reference>
<evidence type="ECO:0000313" key="6">
    <source>
        <dbReference type="EMBL" id="CAG9286098.1"/>
    </source>
</evidence>
<feature type="compositionally biased region" description="Basic and acidic residues" evidence="4">
    <location>
        <begin position="181"/>
        <end position="214"/>
    </location>
</feature>
<dbReference type="Pfam" id="PF26091">
    <property type="entry name" value="PWI_CCDC43"/>
    <property type="match status" value="1"/>
</dbReference>
<accession>A0A8J9SC73</accession>
<name>A0A8J9SC73_PHATR</name>
<dbReference type="Proteomes" id="UP000836788">
    <property type="component" value="Chromosome 21"/>
</dbReference>
<feature type="domain" description="CCDC43 PWI-like" evidence="5">
    <location>
        <begin position="11"/>
        <end position="81"/>
    </location>
</feature>
<comment type="similarity">
    <text evidence="1">Belongs to the CCDC43 family.</text>
</comment>
<dbReference type="EMBL" id="OU594962">
    <property type="protein sequence ID" value="CAG9286098.1"/>
    <property type="molecule type" value="Genomic_DNA"/>
</dbReference>
<dbReference type="PANTHER" id="PTHR31684">
    <property type="entry name" value="COILED-COIL DOMAIN-CONTAINING PROTEIN 43"/>
    <property type="match status" value="1"/>
</dbReference>
<dbReference type="PANTHER" id="PTHR31684:SF2">
    <property type="entry name" value="COILED-COIL DOMAIN-CONTAINING PROTEIN 43"/>
    <property type="match status" value="1"/>
</dbReference>
<proteinExistence type="inferred from homology"/>
<evidence type="ECO:0000259" key="5">
    <source>
        <dbReference type="Pfam" id="PF26091"/>
    </source>
</evidence>
<evidence type="ECO:0000256" key="4">
    <source>
        <dbReference type="SAM" id="MobiDB-lite"/>
    </source>
</evidence>
<dbReference type="InterPro" id="IPR058771">
    <property type="entry name" value="PWI_CCDC43"/>
</dbReference>
<feature type="region of interest" description="Disordered" evidence="4">
    <location>
        <begin position="168"/>
        <end position="214"/>
    </location>
</feature>
<dbReference type="OMA" id="IEEAWRN"/>
<evidence type="ECO:0000256" key="2">
    <source>
        <dbReference type="ARBA" id="ARBA00023054"/>
    </source>
</evidence>
<feature type="compositionally biased region" description="Polar residues" evidence="4">
    <location>
        <begin position="168"/>
        <end position="179"/>
    </location>
</feature>
<dbReference type="AlphaFoldDB" id="A0A8J9SC73"/>
<evidence type="ECO:0000256" key="3">
    <source>
        <dbReference type="SAM" id="Coils"/>
    </source>
</evidence>
<feature type="coiled-coil region" evidence="3">
    <location>
        <begin position="83"/>
        <end position="110"/>
    </location>
</feature>
<dbReference type="InterPro" id="IPR037666">
    <property type="entry name" value="CCDC43"/>
</dbReference>
<gene>
    <name evidence="6" type="ORF">PTTT1_LOCUS31215</name>
</gene>
<sequence>MSEDEDKHVLAPFLTSRLPQLGLDYETYGPYVLPLLTDEEVDEDEWESVVELLQASSESHGDDEQAWKDLRVQIEEAWRNHKLALDEQEAEFKQNQATRLQEEIEREREIAVEAALMEKDRKEKPAVVEQDAARKALVARFAYDIPDEDDADNEGVLSNKEVAAQAKLEQTQGLRQQKVTTKREEQQKTAKARVDKANAKEERRARATKGERKR</sequence>
<evidence type="ECO:0000256" key="1">
    <source>
        <dbReference type="ARBA" id="ARBA00005305"/>
    </source>
</evidence>
<protein>
    <recommendedName>
        <fullName evidence="5">CCDC43 PWI-like domain-containing protein</fullName>
    </recommendedName>
</protein>
<keyword evidence="2 3" id="KW-0175">Coiled coil</keyword>
<organism evidence="6">
    <name type="scientific">Phaeodactylum tricornutum</name>
    <name type="common">Diatom</name>
    <dbReference type="NCBI Taxonomy" id="2850"/>
    <lineage>
        <taxon>Eukaryota</taxon>
        <taxon>Sar</taxon>
        <taxon>Stramenopiles</taxon>
        <taxon>Ochrophyta</taxon>
        <taxon>Bacillariophyta</taxon>
        <taxon>Bacillariophyceae</taxon>
        <taxon>Bacillariophycidae</taxon>
        <taxon>Naviculales</taxon>
        <taxon>Phaeodactylaceae</taxon>
        <taxon>Phaeodactylum</taxon>
    </lineage>
</organism>